<dbReference type="InterPro" id="IPR006949">
    <property type="entry name" value="Barrel_Baseplate_J-like"/>
</dbReference>
<evidence type="ECO:0000313" key="2">
    <source>
        <dbReference type="EMBL" id="BDD51995.1"/>
    </source>
</evidence>
<name>A0ABM7VYF6_9ENTR</name>
<dbReference type="PANTHER" id="PTHR37829">
    <property type="entry name" value="PHAGE-LIKE ELEMENT PBSX PROTEIN XKDT"/>
    <property type="match status" value="1"/>
</dbReference>
<gene>
    <name evidence="2" type="ORF">PDTA9734_34820</name>
</gene>
<proteinExistence type="predicted"/>
<dbReference type="Pfam" id="PF04865">
    <property type="entry name" value="Baseplate_J"/>
    <property type="match status" value="1"/>
</dbReference>
<dbReference type="RefSeq" id="WP_125124992.1">
    <property type="nucleotide sequence ID" value="NZ_AP025334.1"/>
</dbReference>
<dbReference type="EMBL" id="AP025334">
    <property type="protein sequence ID" value="BDD51995.1"/>
    <property type="molecule type" value="Genomic_DNA"/>
</dbReference>
<reference evidence="2 3" key="1">
    <citation type="submission" date="2021-12" db="EMBL/GenBank/DDBJ databases">
        <title>Complete genome sequence of Phytobacter diazotrophicus TA9734.</title>
        <authorList>
            <person name="Kubota H."/>
            <person name="Nakayama Y."/>
            <person name="Ariyoshi T."/>
        </authorList>
    </citation>
    <scope>NUCLEOTIDE SEQUENCE [LARGE SCALE GENOMIC DNA]</scope>
    <source>
        <strain evidence="2 3">TA9734</strain>
    </source>
</reference>
<organism evidence="2 3">
    <name type="scientific">Phytobacter diazotrophicus</name>
    <dbReference type="NCBI Taxonomy" id="395631"/>
    <lineage>
        <taxon>Bacteria</taxon>
        <taxon>Pseudomonadati</taxon>
        <taxon>Pseudomonadota</taxon>
        <taxon>Gammaproteobacteria</taxon>
        <taxon>Enterobacterales</taxon>
        <taxon>Enterobacteriaceae</taxon>
        <taxon>Phytobacter</taxon>
    </lineage>
</organism>
<protein>
    <recommendedName>
        <fullName evidence="1">Baseplate protein J-like barrel domain-containing protein</fullName>
    </recommendedName>
</protein>
<accession>A0ABM7VYF6</accession>
<keyword evidence="3" id="KW-1185">Reference proteome</keyword>
<feature type="domain" description="Baseplate protein J-like barrel" evidence="1">
    <location>
        <begin position="96"/>
        <end position="175"/>
    </location>
</feature>
<sequence>MADINRDGATGTTLAEYKERVEAAYLDIDAGWNIDPSTPDGLAIAIWAEMLANLDEEVINSYQSVDPDSAIGVQLNRIAAISGNVRKVATFSTARVTFTGVPLTVIPAGTLVRHRLTSTLWKTDADVVTNTDGLATVGVTCMLTGEQNANAGTLTIIATPIGGITAVDNAAAASLGTDEESDDAFRVRRNESVALPGNNQRDNIYAALINVPGVKQVKIYENPDSVSDSNGILAHSMAIFIDGGEQLDIVAAMAANKNPGCGLNRYNTFIPNKISVDTTTPLTAQPFNATFFRPENVTVYVKVTIVSDTLSATDNARIKAAIVNDSVYGFLETNGFAKTGFRIGEAIASGRLYTPVNKIVGNDDYVASILIGTRADDVTHSLLNLAFYQLGVFDVGNIEVTYAAP</sequence>
<dbReference type="Proteomes" id="UP001320460">
    <property type="component" value="Chromosome"/>
</dbReference>
<dbReference type="InterPro" id="IPR052399">
    <property type="entry name" value="Phage_Baseplate_Assmbl_Protein"/>
</dbReference>
<evidence type="ECO:0000313" key="3">
    <source>
        <dbReference type="Proteomes" id="UP001320460"/>
    </source>
</evidence>
<evidence type="ECO:0000259" key="1">
    <source>
        <dbReference type="Pfam" id="PF04865"/>
    </source>
</evidence>
<dbReference type="PANTHER" id="PTHR37829:SF3">
    <property type="entry name" value="PROTEIN JAYE-RELATED"/>
    <property type="match status" value="1"/>
</dbReference>